<comment type="caution">
    <text evidence="7">The sequence shown here is derived from an EMBL/GenBank/DDBJ whole genome shotgun (WGS) entry which is preliminary data.</text>
</comment>
<reference evidence="7 8" key="1">
    <citation type="submission" date="2015-09" db="EMBL/GenBank/DDBJ databases">
        <title>Host preference determinants of Valsa canker pathogens revealed by comparative genomics.</title>
        <authorList>
            <person name="Yin Z."/>
            <person name="Huang L."/>
        </authorList>
    </citation>
    <scope>NUCLEOTIDE SEQUENCE [LARGE SCALE GENOMIC DNA]</scope>
    <source>
        <strain evidence="7 8">YSFL</strain>
    </source>
</reference>
<proteinExistence type="predicted"/>
<sequence>MAKLLQLVATTLILLGLFGQAVKGVWNLTTPGRFPNLTLDGPQPPVSYMVDNEHNYFQAAPDKGTQNGAVWMQHGSFSSYMAQLSTNETVVHTYNGTKLGTDVSNYWLPALASLGTAPLANDSSHYTVFRDVTKYGASPLGDIDATEAINAAIQDGNRCGLECGSTFTQPAIIYFPPGTYKICRPIIQLYYTQFVGDATDRPTIVGCDSFQGLALIDTDPYVPDGDGKQWYIPQIQFFRQIRNLVLDLRQMPLSTDDGVQHYVPTGIHWQVAQATSLQNIFILMPIAEADYIPTHVGIFTESGSGGFVSDLKIQGGAIGWRAGSQQFTARGVTFISCITAVQMIWDWGWNWQNITVDGSAIAFNISGYGGDKGQGTGSFSLIDGYIANTPLGIQTDLTSLISPKDGSGPQKGPNIVLDNLIIDNVGVLVGDIYGKAFLNGSDGNLAIHLWGSGRRYFTNDNSGEVVGTTATGPLPPSTNIKIPSKSGGLLASDGTLFTRSRPQYETLTTDDFLVATNGSFGISNDGTGDQTSAINSFLVQAVAQGKVAYFPPGIYQVYATVHIPVGSLIQGAAWSQIMGTGSYFSNIDDPKVMVQVGNDGDTGIVEITEMLFTVKGPTAGAILMEWNVLAQDQGSAGMWDSHFRVGGANGTELNHESCPAGSFNEDCIAASLLLHVSGSGSGYFENVWAWVADHDNDMALSYNATNTTDSHISVFGARGLLIESKAPSWFYGTSSEHSVLYQYQLSGAENVYMGHIQTETPYFQPLPGAPLPFKSGPFANDPLFNQSSCSNSTCQEAWGLRVVQSENVTINGAGLYSFFNHFSPTNCSSSSGSCQQRIMEVTESVNVALFNVFAVGVLEIATADLGTHIMASDWNQDGYTTDINIWLPPSGGMGGSGQGSGSDTTTATTAYTATHYVGTEIYTTNTVQCTDPCIIVLPPSPLASSTTITIPPYTTSVQVGPDSTSLLTITVPDVTIGSVPYSNINITSGQATGASFVPTPSINIPPVTVELPGPDGSGTTSRTITLPPWPSVTQGPPANWSIQSDPWITTWSLNITSNTVTPSSVPPLDPTGSIDTITIQTPFQVTTWSFPSQTASANSTLRFGSTTSPFVVKCPPPASTTEVELSSGYWVATFGCPTTTTLSFSCLATSTVVEFASTSGVFSQNCELTSVVSVPSVETQSYIPSATPTETSTTSATLPVWTTWPYVGGLWPVKTPIPTPTPPQTTSCDLWFFFTCINWGDDKITGWTFSLPPGIYPPGPPPSPAWMLPPDVTIPNPLPPWPKITIGLDNQLTYDSKPSSCETKTASICSTTTSVSVSVTSGLTTQSTTTATSVLSTCSPIFGCNVEDEESTTTTATTTSRSCSFTLDTAAAATSTSKPRSTYDDTGEPGNIKLKNFGLLDPTSPIYPRSDAAAIIWPRYPENPGRLTAWLTKWSTTAQMPYKTIQAPAANFVAYYYLPYLDVCWEQDLLAQNLPELGGYYRYDIWRRAIIESRGWIPRTSPPLGSVPAAFENITLSSSTNSRRDVSNLGKRATDVSRMWSASQVSCPPGVDWNEDPRIRTKNKAYSQFYYHDSAGEGQYVYTQEDGFWSAHAEFRSMPHPIQMLRGGDYGTANLVADDFDHGSAVAALISGAKLGIGKRIQTIMVASTDGPTPDRDPREVYEKYIEGLVIILQDVRSRNRGTRSVVSISWAIAPSMVPPQFTWRLMDVLIQLDRLGVVIVVAAGNFPGVPIYEIPVVFASPTDPNIPTYHDVAGRRRLQQNMMVVGGSAEDGNYFFATQQADYVATYAPGEKIYTPKDPSVDQAKGYKRDQGTSFAAPQVAAVAAYLRGLPSRGGLQTKLQSPAAVKNVIQSLHRPIYSDGEFGAALIVWNGNVFDKHCLVNKKPFANSGLCPDIDKNLDPYGMGQPTIVFSQGPPSPTCSTSCGVLCEGFYCSTNPTGTPPDFPDPGVVISSTFATNNSVSYSSTTTVTATHSTITWVTTDISTSSGASTTITVMPTSSG</sequence>
<evidence type="ECO:0000256" key="2">
    <source>
        <dbReference type="ARBA" id="ARBA00022801"/>
    </source>
</evidence>
<dbReference type="PRINTS" id="PR00723">
    <property type="entry name" value="SUBTILISIN"/>
</dbReference>
<keyword evidence="3" id="KW-0720">Serine protease</keyword>
<keyword evidence="4" id="KW-0732">Signal</keyword>
<dbReference type="PROSITE" id="PS00138">
    <property type="entry name" value="SUBTILASE_SER"/>
    <property type="match status" value="1"/>
</dbReference>
<dbReference type="GO" id="GO:0004252">
    <property type="term" value="F:serine-type endopeptidase activity"/>
    <property type="evidence" value="ECO:0007669"/>
    <property type="project" value="InterPro"/>
</dbReference>
<dbReference type="CDD" id="cd23668">
    <property type="entry name" value="GH55_beta13glucanase-like"/>
    <property type="match status" value="1"/>
</dbReference>
<gene>
    <name evidence="7" type="ORF">VSDG_06762</name>
</gene>
<dbReference type="SUPFAM" id="SSF52743">
    <property type="entry name" value="Subtilisin-like"/>
    <property type="match status" value="1"/>
</dbReference>
<evidence type="ECO:0000256" key="1">
    <source>
        <dbReference type="ARBA" id="ARBA00022670"/>
    </source>
</evidence>
<organism evidence="7 8">
    <name type="scientific">Cytospora chrysosperma</name>
    <name type="common">Cytospora canker fungus</name>
    <name type="synonym">Sphaeria chrysosperma</name>
    <dbReference type="NCBI Taxonomy" id="252740"/>
    <lineage>
        <taxon>Eukaryota</taxon>
        <taxon>Fungi</taxon>
        <taxon>Dikarya</taxon>
        <taxon>Ascomycota</taxon>
        <taxon>Pezizomycotina</taxon>
        <taxon>Sordariomycetes</taxon>
        <taxon>Sordariomycetidae</taxon>
        <taxon>Diaporthales</taxon>
        <taxon>Cytosporaceae</taxon>
        <taxon>Cytospora</taxon>
    </lineage>
</organism>
<dbReference type="InterPro" id="IPR023828">
    <property type="entry name" value="Peptidase_S8_Ser-AS"/>
</dbReference>
<evidence type="ECO:0008006" key="9">
    <source>
        <dbReference type="Google" id="ProtNLM"/>
    </source>
</evidence>
<dbReference type="InterPro" id="IPR011050">
    <property type="entry name" value="Pectin_lyase_fold/virulence"/>
</dbReference>
<dbReference type="Pfam" id="PF00082">
    <property type="entry name" value="Peptidase_S8"/>
    <property type="match status" value="1"/>
</dbReference>
<dbReference type="Pfam" id="PF12708">
    <property type="entry name" value="Pect-lyase_RHGA_epim"/>
    <property type="match status" value="2"/>
</dbReference>
<dbReference type="InterPro" id="IPR039279">
    <property type="entry name" value="QRT3-like"/>
</dbReference>
<feature type="signal peptide" evidence="4">
    <location>
        <begin position="1"/>
        <end position="24"/>
    </location>
</feature>
<dbReference type="InterPro" id="IPR036852">
    <property type="entry name" value="Peptidase_S8/S53_dom_sf"/>
</dbReference>
<keyword evidence="2" id="KW-0378">Hydrolase</keyword>
<feature type="chain" id="PRO_5019329630" description="Pectate lyase superfamily protein domain-containing protein" evidence="4">
    <location>
        <begin position="25"/>
        <end position="2002"/>
    </location>
</feature>
<protein>
    <recommendedName>
        <fullName evidence="9">Pectate lyase superfamily protein domain-containing protein</fullName>
    </recommendedName>
</protein>
<accession>A0A423VR85</accession>
<dbReference type="STRING" id="252740.A0A423VR85"/>
<dbReference type="SUPFAM" id="SSF51126">
    <property type="entry name" value="Pectin lyase-like"/>
    <property type="match status" value="2"/>
</dbReference>
<dbReference type="EMBL" id="LJZO01000032">
    <property type="protein sequence ID" value="ROV93483.1"/>
    <property type="molecule type" value="Genomic_DNA"/>
</dbReference>
<dbReference type="InterPro" id="IPR015500">
    <property type="entry name" value="Peptidase_S8_subtilisin-rel"/>
</dbReference>
<feature type="domain" description="Rhamnogalacturonase A/B/Epimerase-like pectate lyase" evidence="6">
    <location>
        <begin position="129"/>
        <end position="360"/>
    </location>
</feature>
<dbReference type="GO" id="GO:0004650">
    <property type="term" value="F:polygalacturonase activity"/>
    <property type="evidence" value="ECO:0007669"/>
    <property type="project" value="InterPro"/>
</dbReference>
<dbReference type="PANTHER" id="PTHR33928:SF2">
    <property type="entry name" value="PECTATE LYASE SUPERFAMILY PROTEIN DOMAIN-CONTAINING PROTEIN-RELATED"/>
    <property type="match status" value="1"/>
</dbReference>
<keyword evidence="1" id="KW-0645">Protease</keyword>
<keyword evidence="8" id="KW-1185">Reference proteome</keyword>
<evidence type="ECO:0000259" key="5">
    <source>
        <dbReference type="Pfam" id="PF00082"/>
    </source>
</evidence>
<name>A0A423VR85_CYTCH</name>
<evidence type="ECO:0000313" key="8">
    <source>
        <dbReference type="Proteomes" id="UP000284375"/>
    </source>
</evidence>
<feature type="domain" description="Rhamnogalacturonase A/B/Epimerase-like pectate lyase" evidence="6">
    <location>
        <begin position="519"/>
        <end position="578"/>
    </location>
</feature>
<dbReference type="Gene3D" id="3.40.50.200">
    <property type="entry name" value="Peptidase S8/S53 domain"/>
    <property type="match status" value="1"/>
</dbReference>
<feature type="domain" description="Peptidase S8/S53" evidence="5">
    <location>
        <begin position="1609"/>
        <end position="1830"/>
    </location>
</feature>
<dbReference type="PANTHER" id="PTHR33928">
    <property type="entry name" value="POLYGALACTURONASE QRT3"/>
    <property type="match status" value="1"/>
</dbReference>
<evidence type="ECO:0000313" key="7">
    <source>
        <dbReference type="EMBL" id="ROV93483.1"/>
    </source>
</evidence>
<evidence type="ECO:0000256" key="4">
    <source>
        <dbReference type="SAM" id="SignalP"/>
    </source>
</evidence>
<dbReference type="GO" id="GO:0006508">
    <property type="term" value="P:proteolysis"/>
    <property type="evidence" value="ECO:0007669"/>
    <property type="project" value="UniProtKB-KW"/>
</dbReference>
<evidence type="ECO:0000256" key="3">
    <source>
        <dbReference type="ARBA" id="ARBA00022825"/>
    </source>
</evidence>
<dbReference type="Gene3D" id="2.160.20.10">
    <property type="entry name" value="Single-stranded right-handed beta-helix, Pectin lyase-like"/>
    <property type="match status" value="2"/>
</dbReference>
<dbReference type="InterPro" id="IPR000209">
    <property type="entry name" value="Peptidase_S8/S53_dom"/>
</dbReference>
<dbReference type="InterPro" id="IPR024535">
    <property type="entry name" value="RHGA/B-epi-like_pectate_lyase"/>
</dbReference>
<evidence type="ECO:0000259" key="6">
    <source>
        <dbReference type="Pfam" id="PF12708"/>
    </source>
</evidence>
<dbReference type="InterPro" id="IPR012334">
    <property type="entry name" value="Pectin_lyas_fold"/>
</dbReference>
<dbReference type="Proteomes" id="UP000284375">
    <property type="component" value="Unassembled WGS sequence"/>
</dbReference>
<dbReference type="OrthoDB" id="1046782at2759"/>